<feature type="compositionally biased region" description="Low complexity" evidence="1">
    <location>
        <begin position="495"/>
        <end position="508"/>
    </location>
</feature>
<protein>
    <submittedName>
        <fullName evidence="2">Uncharacterized protein</fullName>
    </submittedName>
</protein>
<evidence type="ECO:0000256" key="1">
    <source>
        <dbReference type="SAM" id="MobiDB-lite"/>
    </source>
</evidence>
<feature type="compositionally biased region" description="Polar residues" evidence="1">
    <location>
        <begin position="40"/>
        <end position="57"/>
    </location>
</feature>
<gene>
    <name evidence="2" type="ORF">CI238_11290</name>
</gene>
<evidence type="ECO:0000313" key="3">
    <source>
        <dbReference type="Proteomes" id="UP000076584"/>
    </source>
</evidence>
<dbReference type="Proteomes" id="UP000076584">
    <property type="component" value="Unassembled WGS sequence"/>
</dbReference>
<feature type="compositionally biased region" description="Basic and acidic residues" evidence="1">
    <location>
        <begin position="333"/>
        <end position="354"/>
    </location>
</feature>
<organism evidence="2 3">
    <name type="scientific">Colletotrichum incanum</name>
    <name type="common">Soybean anthracnose fungus</name>
    <dbReference type="NCBI Taxonomy" id="1573173"/>
    <lineage>
        <taxon>Eukaryota</taxon>
        <taxon>Fungi</taxon>
        <taxon>Dikarya</taxon>
        <taxon>Ascomycota</taxon>
        <taxon>Pezizomycotina</taxon>
        <taxon>Sordariomycetes</taxon>
        <taxon>Hypocreomycetidae</taxon>
        <taxon>Glomerellales</taxon>
        <taxon>Glomerellaceae</taxon>
        <taxon>Colletotrichum</taxon>
        <taxon>Colletotrichum spaethianum species complex</taxon>
    </lineage>
</organism>
<name>A0A161Y9P0_COLIC</name>
<feature type="compositionally biased region" description="Basic and acidic residues" evidence="1">
    <location>
        <begin position="315"/>
        <end position="324"/>
    </location>
</feature>
<feature type="region of interest" description="Disordered" evidence="1">
    <location>
        <begin position="26"/>
        <end position="79"/>
    </location>
</feature>
<proteinExistence type="predicted"/>
<comment type="caution">
    <text evidence="2">The sequence shown here is derived from an EMBL/GenBank/DDBJ whole genome shotgun (WGS) entry which is preliminary data.</text>
</comment>
<feature type="compositionally biased region" description="Pro residues" evidence="1">
    <location>
        <begin position="480"/>
        <end position="494"/>
    </location>
</feature>
<feature type="region of interest" description="Disordered" evidence="1">
    <location>
        <begin position="309"/>
        <end position="359"/>
    </location>
</feature>
<feature type="region of interest" description="Disordered" evidence="1">
    <location>
        <begin position="473"/>
        <end position="531"/>
    </location>
</feature>
<accession>A0A161Y9P0</accession>
<dbReference type="AlphaFoldDB" id="A0A161Y9P0"/>
<reference evidence="2 3" key="1">
    <citation type="submission" date="2015-06" db="EMBL/GenBank/DDBJ databases">
        <title>Survival trade-offs in plant roots during colonization by closely related pathogenic and mutualistic fungi.</title>
        <authorList>
            <person name="Hacquard S."/>
            <person name="Kracher B."/>
            <person name="Hiruma K."/>
            <person name="Weinman A."/>
            <person name="Muench P."/>
            <person name="Garrido Oter R."/>
            <person name="Ver Loren van Themaat E."/>
            <person name="Dallerey J.-F."/>
            <person name="Damm U."/>
            <person name="Henrissat B."/>
            <person name="Lespinet O."/>
            <person name="Thon M."/>
            <person name="Kemen E."/>
            <person name="McHardy A.C."/>
            <person name="Schulze-Lefert P."/>
            <person name="O'Connell R.J."/>
        </authorList>
    </citation>
    <scope>NUCLEOTIDE SEQUENCE [LARGE SCALE GENOMIC DNA]</scope>
    <source>
        <strain evidence="2 3">MAFF 238704</strain>
    </source>
</reference>
<keyword evidence="3" id="KW-1185">Reference proteome</keyword>
<evidence type="ECO:0000313" key="2">
    <source>
        <dbReference type="EMBL" id="KZL86322.1"/>
    </source>
</evidence>
<sequence length="588" mass="64248">MEGQKHHPDGYFLIQCIRDPEALGLADAQTTKTPRKRNTQPDYTIANINSDAGTGSRDQAEGKTRSRTNPPGSLGRSWNIPAQNSATAYATYTDGHLTNYHVPHLDLTQVEIILARCSPHARANNNPRDDLGKTHKQRSAGIIALCNSEPASDPDLGPIHLQSRLSSTLQKSHPGRIPRGGIIPSAHCTSTAPLVRDLSSTSTPGVHFLLLFFRTALPLHHPGLLTQSHIVIKPHATASSATGFYTWRSGSVPSRTIFLPFFPLVSATCVTHLISDWCKRQPPASNRLHVPFWCSRITQRYVVSSQAPSTSFDVSKPKKVEVPELQRPTATADLRRHDSTPTPTQEKHTHHLDPLLDPPFFHRQRDEEELPCTSSSPSSSSTTTTTTTAIGFLLLVQRQASGASRAKAFSPLERNNSRRAPTHCYPSPIFSLLLNPKLSCRIPANPPLCSEPLHDPLSLSLEPASSTGVLSYSTFQTPAQPSPEAPTPAPPLPLPLTHTTTPRLPDTAFPSGRSKNESTPLLPPPSKTRQLPRLTSHLLCSSSKPGSHHFYIPPHIVRQTDRPTEYPLPRLSASHSRLAPIPDAALLT</sequence>
<dbReference type="EMBL" id="LFIW01000466">
    <property type="protein sequence ID" value="KZL86322.1"/>
    <property type="molecule type" value="Genomic_DNA"/>
</dbReference>